<name>A0A1H8D3C2_9RHOB</name>
<proteinExistence type="predicted"/>
<dbReference type="AlphaFoldDB" id="A0A1H8D3C2"/>
<gene>
    <name evidence="2" type="ORF">SAMN04488011_102189</name>
</gene>
<feature type="domain" description="PAS fold-4" evidence="1">
    <location>
        <begin position="29"/>
        <end position="121"/>
    </location>
</feature>
<keyword evidence="3" id="KW-1185">Reference proteome</keyword>
<evidence type="ECO:0000313" key="2">
    <source>
        <dbReference type="EMBL" id="SEN01793.1"/>
    </source>
</evidence>
<evidence type="ECO:0000313" key="3">
    <source>
        <dbReference type="Proteomes" id="UP000199372"/>
    </source>
</evidence>
<protein>
    <submittedName>
        <fullName evidence="2">PAS fold-containing protein</fullName>
    </submittedName>
</protein>
<dbReference type="OrthoDB" id="7877362at2"/>
<dbReference type="EMBL" id="FOCM01000002">
    <property type="protein sequence ID" value="SEN01793.1"/>
    <property type="molecule type" value="Genomic_DNA"/>
</dbReference>
<organism evidence="2 3">
    <name type="scientific">Palleronia pelagia</name>
    <dbReference type="NCBI Taxonomy" id="387096"/>
    <lineage>
        <taxon>Bacteria</taxon>
        <taxon>Pseudomonadati</taxon>
        <taxon>Pseudomonadota</taxon>
        <taxon>Alphaproteobacteria</taxon>
        <taxon>Rhodobacterales</taxon>
        <taxon>Roseobacteraceae</taxon>
        <taxon>Palleronia</taxon>
    </lineage>
</organism>
<dbReference type="RefSeq" id="WP_091844543.1">
    <property type="nucleotide sequence ID" value="NZ_FOCM01000002.1"/>
</dbReference>
<accession>A0A1H8D3C2</accession>
<dbReference type="Proteomes" id="UP000199372">
    <property type="component" value="Unassembled WGS sequence"/>
</dbReference>
<evidence type="ECO:0000259" key="1">
    <source>
        <dbReference type="Pfam" id="PF08448"/>
    </source>
</evidence>
<dbReference type="InterPro" id="IPR013656">
    <property type="entry name" value="PAS_4"/>
</dbReference>
<sequence>MDDVALPNIANRNFGNASLAALAARPDLCVKVIDRKGRITAINDSGVKLLQATDGAALCGEKWSEMWTGADRTTIEMAVSCAFMGESSTHRLNFDGGEWEIDICPLLGSGNDYETVLAISRLVAADGPETCEIDISAKTAAAALDELTRFAALTAQMADWVSASGDPVPEDMSEMLKDLSARCQKSVNGLRTG</sequence>
<dbReference type="Pfam" id="PF08448">
    <property type="entry name" value="PAS_4"/>
    <property type="match status" value="1"/>
</dbReference>
<reference evidence="3" key="1">
    <citation type="submission" date="2016-10" db="EMBL/GenBank/DDBJ databases">
        <authorList>
            <person name="Varghese N."/>
            <person name="Submissions S."/>
        </authorList>
    </citation>
    <scope>NUCLEOTIDE SEQUENCE [LARGE SCALE GENOMIC DNA]</scope>
    <source>
        <strain evidence="3">DSM 26893</strain>
    </source>
</reference>